<keyword evidence="2" id="KW-1185">Reference proteome</keyword>
<gene>
    <name evidence="1" type="ORF">R7226_16280</name>
</gene>
<proteinExistence type="predicted"/>
<comment type="caution">
    <text evidence="1">The sequence shown here is derived from an EMBL/GenBank/DDBJ whole genome shotgun (WGS) entry which is preliminary data.</text>
</comment>
<accession>A0ABU4HRF5</accession>
<reference evidence="2" key="1">
    <citation type="submission" date="2023-07" db="EMBL/GenBank/DDBJ databases">
        <title>Conexibacter stalactiti sp. nov., isolated from stalactites in a lava cave and emended description of the genus Conexibacter.</title>
        <authorList>
            <person name="Lee S.D."/>
        </authorList>
    </citation>
    <scope>NUCLEOTIDE SEQUENCE [LARGE SCALE GENOMIC DNA]</scope>
    <source>
        <strain evidence="2">KCTC 39840</strain>
    </source>
</reference>
<dbReference type="Proteomes" id="UP001284601">
    <property type="component" value="Unassembled WGS sequence"/>
</dbReference>
<name>A0ABU4HRF5_9ACTN</name>
<evidence type="ECO:0000313" key="2">
    <source>
        <dbReference type="Proteomes" id="UP001284601"/>
    </source>
</evidence>
<dbReference type="RefSeq" id="WP_318598251.1">
    <property type="nucleotide sequence ID" value="NZ_JAWSTH010000042.1"/>
</dbReference>
<dbReference type="EMBL" id="JAWSTH010000042">
    <property type="protein sequence ID" value="MDW5595907.1"/>
    <property type="molecule type" value="Genomic_DNA"/>
</dbReference>
<evidence type="ECO:0000313" key="1">
    <source>
        <dbReference type="EMBL" id="MDW5595907.1"/>
    </source>
</evidence>
<sequence>MLLALTAAVALAAGAQSPVQRASEAQTHRIAVEIMQPRWTCFSALVAKRSAWGSLRRIETPGCPELPWAILVREDRDDGWQEVRRFATRRAACRARPRGLPARTRAALLGCHSADSSHQ</sequence>
<protein>
    <submittedName>
        <fullName evidence="1">Uncharacterized protein</fullName>
    </submittedName>
</protein>
<organism evidence="1 2">
    <name type="scientific">Conexibacter stalactiti</name>
    <dbReference type="NCBI Taxonomy" id="1940611"/>
    <lineage>
        <taxon>Bacteria</taxon>
        <taxon>Bacillati</taxon>
        <taxon>Actinomycetota</taxon>
        <taxon>Thermoleophilia</taxon>
        <taxon>Solirubrobacterales</taxon>
        <taxon>Conexibacteraceae</taxon>
        <taxon>Conexibacter</taxon>
    </lineage>
</organism>